<evidence type="ECO:0000256" key="1">
    <source>
        <dbReference type="ARBA" id="ARBA00004903"/>
    </source>
</evidence>
<sequence>MSINIIVCHDLNGAIGYKNKLLSHQSADLKRFKHLTQGHFVLMGSTTYRSIGKLLPNRHNIILSRNKKFHVPGAFIRHSIEDVIKEYKLNNNEQELFIIGGEEVYKEAIKYANRLYVTIIDHEFDKVDAYFPNINMNEWKVTDIEKHLSDENNDYDYSFVTYERN</sequence>
<dbReference type="GO" id="GO:0050661">
    <property type="term" value="F:NADP binding"/>
    <property type="evidence" value="ECO:0007669"/>
    <property type="project" value="InterPro"/>
</dbReference>
<comment type="catalytic activity">
    <reaction evidence="7">
        <text>(6S)-5,6,7,8-tetrahydrofolate + NADP(+) = 7,8-dihydrofolate + NADPH + H(+)</text>
        <dbReference type="Rhea" id="RHEA:15009"/>
        <dbReference type="ChEBI" id="CHEBI:15378"/>
        <dbReference type="ChEBI" id="CHEBI:57451"/>
        <dbReference type="ChEBI" id="CHEBI:57453"/>
        <dbReference type="ChEBI" id="CHEBI:57783"/>
        <dbReference type="ChEBI" id="CHEBI:58349"/>
        <dbReference type="EC" id="1.5.1.3"/>
    </reaction>
</comment>
<dbReference type="RefSeq" id="WP_095328715.1">
    <property type="nucleotide sequence ID" value="NZ_NPBQ01000016.1"/>
</dbReference>
<organism evidence="9 10">
    <name type="scientific">Niallia circulans</name>
    <name type="common">Bacillus circulans</name>
    <dbReference type="NCBI Taxonomy" id="1397"/>
    <lineage>
        <taxon>Bacteria</taxon>
        <taxon>Bacillati</taxon>
        <taxon>Bacillota</taxon>
        <taxon>Bacilli</taxon>
        <taxon>Bacillales</taxon>
        <taxon>Bacillaceae</taxon>
        <taxon>Niallia</taxon>
    </lineage>
</organism>
<dbReference type="SUPFAM" id="SSF53597">
    <property type="entry name" value="Dihydrofolate reductase-like"/>
    <property type="match status" value="1"/>
</dbReference>
<dbReference type="PROSITE" id="PS51330">
    <property type="entry name" value="DHFR_2"/>
    <property type="match status" value="1"/>
</dbReference>
<comment type="pathway">
    <text evidence="1 7">Cofactor biosynthesis; tetrahydrofolate biosynthesis; 5,6,7,8-tetrahydrofolate from 7,8-dihydrofolate: step 1/1.</text>
</comment>
<name>A0AA91TWJ5_NIACI</name>
<dbReference type="GO" id="GO:0046654">
    <property type="term" value="P:tetrahydrofolate biosynthetic process"/>
    <property type="evidence" value="ECO:0007669"/>
    <property type="project" value="InterPro"/>
</dbReference>
<dbReference type="CDD" id="cd00209">
    <property type="entry name" value="DHFR"/>
    <property type="match status" value="1"/>
</dbReference>
<keyword evidence="5 7" id="KW-0521">NADP</keyword>
<keyword evidence="6 7" id="KW-0560">Oxidoreductase</keyword>
<dbReference type="GO" id="GO:0004146">
    <property type="term" value="F:dihydrofolate reductase activity"/>
    <property type="evidence" value="ECO:0007669"/>
    <property type="project" value="UniProtKB-EC"/>
</dbReference>
<comment type="similarity">
    <text evidence="2 7">Belongs to the dihydrofolate reductase family.</text>
</comment>
<dbReference type="PANTHER" id="PTHR48069:SF3">
    <property type="entry name" value="DIHYDROFOLATE REDUCTASE"/>
    <property type="match status" value="1"/>
</dbReference>
<dbReference type="Gene3D" id="3.40.430.10">
    <property type="entry name" value="Dihydrofolate Reductase, subunit A"/>
    <property type="match status" value="1"/>
</dbReference>
<comment type="caution">
    <text evidence="9">The sequence shown here is derived from an EMBL/GenBank/DDBJ whole genome shotgun (WGS) entry which is preliminary data.</text>
</comment>
<comment type="function">
    <text evidence="7">Key enzyme in folate metabolism. Catalyzes an essential reaction for de novo glycine and purine synthesis, and for DNA precursor synthesis.</text>
</comment>
<evidence type="ECO:0000259" key="8">
    <source>
        <dbReference type="PROSITE" id="PS51330"/>
    </source>
</evidence>
<dbReference type="GO" id="GO:0005829">
    <property type="term" value="C:cytosol"/>
    <property type="evidence" value="ECO:0007669"/>
    <property type="project" value="TreeGrafter"/>
</dbReference>
<dbReference type="GO" id="GO:0006730">
    <property type="term" value="P:one-carbon metabolic process"/>
    <property type="evidence" value="ECO:0007669"/>
    <property type="project" value="UniProtKB-KW"/>
</dbReference>
<dbReference type="PANTHER" id="PTHR48069">
    <property type="entry name" value="DIHYDROFOLATE REDUCTASE"/>
    <property type="match status" value="1"/>
</dbReference>
<dbReference type="GO" id="GO:0046655">
    <property type="term" value="P:folic acid metabolic process"/>
    <property type="evidence" value="ECO:0007669"/>
    <property type="project" value="TreeGrafter"/>
</dbReference>
<evidence type="ECO:0000313" key="10">
    <source>
        <dbReference type="Proteomes" id="UP000216961"/>
    </source>
</evidence>
<dbReference type="Proteomes" id="UP000216961">
    <property type="component" value="Unassembled WGS sequence"/>
</dbReference>
<dbReference type="PIRSF" id="PIRSF000194">
    <property type="entry name" value="DHFR"/>
    <property type="match status" value="1"/>
</dbReference>
<dbReference type="AlphaFoldDB" id="A0AA91TWJ5"/>
<accession>A0AA91TWJ5</accession>
<dbReference type="InterPro" id="IPR001796">
    <property type="entry name" value="DHFR_dom"/>
</dbReference>
<keyword evidence="4 7" id="KW-0554">One-carbon metabolism</keyword>
<dbReference type="Pfam" id="PF00186">
    <property type="entry name" value="DHFR_1"/>
    <property type="match status" value="1"/>
</dbReference>
<evidence type="ECO:0000256" key="5">
    <source>
        <dbReference type="ARBA" id="ARBA00022857"/>
    </source>
</evidence>
<protein>
    <recommendedName>
        <fullName evidence="3 7">Dihydrofolate reductase</fullName>
        <ecNumber evidence="3 7">1.5.1.3</ecNumber>
    </recommendedName>
</protein>
<evidence type="ECO:0000256" key="7">
    <source>
        <dbReference type="PIRNR" id="PIRNR000194"/>
    </source>
</evidence>
<evidence type="ECO:0000256" key="3">
    <source>
        <dbReference type="ARBA" id="ARBA00012856"/>
    </source>
</evidence>
<evidence type="ECO:0000313" key="9">
    <source>
        <dbReference type="EMBL" id="PAD84886.1"/>
    </source>
</evidence>
<dbReference type="EC" id="1.5.1.3" evidence="3 7"/>
<evidence type="ECO:0000256" key="2">
    <source>
        <dbReference type="ARBA" id="ARBA00009539"/>
    </source>
</evidence>
<evidence type="ECO:0000256" key="4">
    <source>
        <dbReference type="ARBA" id="ARBA00022563"/>
    </source>
</evidence>
<gene>
    <name evidence="9" type="ORF">CHH57_02315</name>
</gene>
<proteinExistence type="inferred from homology"/>
<evidence type="ECO:0000256" key="6">
    <source>
        <dbReference type="ARBA" id="ARBA00023002"/>
    </source>
</evidence>
<dbReference type="InterPro" id="IPR012259">
    <property type="entry name" value="DHFR"/>
</dbReference>
<dbReference type="PRINTS" id="PR00070">
    <property type="entry name" value="DHFR"/>
</dbReference>
<dbReference type="InterPro" id="IPR024072">
    <property type="entry name" value="DHFR-like_dom_sf"/>
</dbReference>
<dbReference type="EMBL" id="NPBQ01000016">
    <property type="protein sequence ID" value="PAD84886.1"/>
    <property type="molecule type" value="Genomic_DNA"/>
</dbReference>
<reference evidence="9 10" key="1">
    <citation type="submission" date="2017-07" db="EMBL/GenBank/DDBJ databases">
        <title>Isolation and whole genome analysis of endospore-forming bacteria from heroin.</title>
        <authorList>
            <person name="Kalinowski J."/>
            <person name="Ahrens B."/>
            <person name="Al-Dilaimi A."/>
            <person name="Winkler A."/>
            <person name="Wibberg D."/>
            <person name="Schleenbecker U."/>
            <person name="Ruckert C."/>
            <person name="Wolfel R."/>
            <person name="Grass G."/>
        </authorList>
    </citation>
    <scope>NUCLEOTIDE SEQUENCE [LARGE SCALE GENOMIC DNA]</scope>
    <source>
        <strain evidence="9 10">7521-2</strain>
    </source>
</reference>
<dbReference type="GO" id="GO:0046452">
    <property type="term" value="P:dihydrofolate metabolic process"/>
    <property type="evidence" value="ECO:0007669"/>
    <property type="project" value="TreeGrafter"/>
</dbReference>
<feature type="domain" description="DHFR" evidence="8">
    <location>
        <begin position="2"/>
        <end position="164"/>
    </location>
</feature>